<feature type="non-terminal residue" evidence="1">
    <location>
        <position position="1"/>
    </location>
</feature>
<comment type="caution">
    <text evidence="1">The sequence shown here is derived from an EMBL/GenBank/DDBJ whole genome shotgun (WGS) entry which is preliminary data.</text>
</comment>
<evidence type="ECO:0000313" key="2">
    <source>
        <dbReference type="Proteomes" id="UP001432027"/>
    </source>
</evidence>
<name>A0AAV5S8T0_9BILA</name>
<sequence>SKLECNPANGKWKATTEGGEILGQKGIDVYCHDACVIENYYINEDCAADEECKPFKSGTKNCDSDYGLQVNFGNPKVFTDVLSVSCAKYRFEFVPKNNAQIDTPNGIRCIRKRIENFFDGDDCENGTGQCEKPTNCSSLQCESQWNLQ</sequence>
<organism evidence="1 2">
    <name type="scientific">Pristionchus entomophagus</name>
    <dbReference type="NCBI Taxonomy" id="358040"/>
    <lineage>
        <taxon>Eukaryota</taxon>
        <taxon>Metazoa</taxon>
        <taxon>Ecdysozoa</taxon>
        <taxon>Nematoda</taxon>
        <taxon>Chromadorea</taxon>
        <taxon>Rhabditida</taxon>
        <taxon>Rhabditina</taxon>
        <taxon>Diplogasteromorpha</taxon>
        <taxon>Diplogasteroidea</taxon>
        <taxon>Neodiplogasteridae</taxon>
        <taxon>Pristionchus</taxon>
    </lineage>
</organism>
<evidence type="ECO:0000313" key="1">
    <source>
        <dbReference type="EMBL" id="GMS78490.1"/>
    </source>
</evidence>
<proteinExistence type="predicted"/>
<protein>
    <submittedName>
        <fullName evidence="1">Uncharacterized protein</fullName>
    </submittedName>
</protein>
<dbReference type="Proteomes" id="UP001432027">
    <property type="component" value="Unassembled WGS sequence"/>
</dbReference>
<dbReference type="EMBL" id="BTSX01000001">
    <property type="protein sequence ID" value="GMS78490.1"/>
    <property type="molecule type" value="Genomic_DNA"/>
</dbReference>
<dbReference type="AlphaFoldDB" id="A0AAV5S8T0"/>
<keyword evidence="2" id="KW-1185">Reference proteome</keyword>
<accession>A0AAV5S8T0</accession>
<reference evidence="1" key="1">
    <citation type="submission" date="2023-10" db="EMBL/GenBank/DDBJ databases">
        <title>Genome assembly of Pristionchus species.</title>
        <authorList>
            <person name="Yoshida K."/>
            <person name="Sommer R.J."/>
        </authorList>
    </citation>
    <scope>NUCLEOTIDE SEQUENCE</scope>
    <source>
        <strain evidence="1">RS0144</strain>
    </source>
</reference>
<gene>
    <name evidence="1" type="ORF">PENTCL1PPCAC_665</name>
</gene>